<dbReference type="VEuPathDB" id="VectorBase:AEPI005494"/>
<dbReference type="FunFam" id="1.10.238.110:FF:000007">
    <property type="entry name" value="Diacylglycerol kinase"/>
    <property type="match status" value="1"/>
</dbReference>
<feature type="compositionally biased region" description="Low complexity" evidence="1">
    <location>
        <begin position="157"/>
        <end position="182"/>
    </location>
</feature>
<dbReference type="STRING" id="199890.A0A182PEY9"/>
<dbReference type="Gene3D" id="1.10.238.110">
    <property type="entry name" value="Diacylglycerol kinase alpha"/>
    <property type="match status" value="2"/>
</dbReference>
<feature type="domain" description="Diacylglycerol kinase type I N-terminal" evidence="2">
    <location>
        <begin position="1"/>
        <end position="230"/>
    </location>
</feature>
<dbReference type="Proteomes" id="UP000075885">
    <property type="component" value="Unassembled WGS sequence"/>
</dbReference>
<keyword evidence="4" id="KW-1185">Reference proteome</keyword>
<reference evidence="3" key="2">
    <citation type="submission" date="2020-05" db="UniProtKB">
        <authorList>
            <consortium name="EnsemblMetazoa"/>
        </authorList>
    </citation>
    <scope>IDENTIFICATION</scope>
    <source>
        <strain evidence="3">Epiroticus2</strain>
    </source>
</reference>
<name>A0A182PEY9_9DIPT</name>
<dbReference type="SUPFAM" id="SSF47473">
    <property type="entry name" value="EF-hand"/>
    <property type="match status" value="1"/>
</dbReference>
<evidence type="ECO:0000259" key="2">
    <source>
        <dbReference type="Pfam" id="PF14513"/>
    </source>
</evidence>
<accession>A0A182PEY9</accession>
<dbReference type="EnsemblMetazoa" id="AEPI005494-RA">
    <property type="protein sequence ID" value="AEPI005494-PA"/>
    <property type="gene ID" value="AEPI005494"/>
</dbReference>
<sequence>IDYDGFRKFLDSFLDCETPEDLSKHLFISFLQPALYQAQQQQHSHGKALSQMAAISSNAACAPVTSHNRGSIPNLNSIVDIPTPQPSQESQRNSFVERIHGLTDKLQSLGHLGLDGGGGDSSNKGKCGTVHPMLTVTPSPMGCTPPILQAPFRRSADSSPSHSHSHSHSQISRNSSRKSNNSVNCRIEGKYCARPDVRLIPRKQSFLDPLLLKVPLKDVVCYLSLLEAGRPEDKLE</sequence>
<feature type="region of interest" description="Disordered" evidence="1">
    <location>
        <begin position="138"/>
        <end position="182"/>
    </location>
</feature>
<dbReference type="InterPro" id="IPR011992">
    <property type="entry name" value="EF-hand-dom_pair"/>
</dbReference>
<dbReference type="Pfam" id="PF14513">
    <property type="entry name" value="DAG_kinase_N"/>
    <property type="match status" value="1"/>
</dbReference>
<proteinExistence type="predicted"/>
<dbReference type="AlphaFoldDB" id="A0A182PEY9"/>
<evidence type="ECO:0000313" key="4">
    <source>
        <dbReference type="Proteomes" id="UP000075885"/>
    </source>
</evidence>
<evidence type="ECO:0000313" key="3">
    <source>
        <dbReference type="EnsemblMetazoa" id="AEPI005494-PA"/>
    </source>
</evidence>
<evidence type="ECO:0000256" key="1">
    <source>
        <dbReference type="SAM" id="MobiDB-lite"/>
    </source>
</evidence>
<reference evidence="4" key="1">
    <citation type="submission" date="2013-03" db="EMBL/GenBank/DDBJ databases">
        <title>The Genome Sequence of Anopheles epiroticus epiroticus2.</title>
        <authorList>
            <consortium name="The Broad Institute Genomics Platform"/>
            <person name="Neafsey D.E."/>
            <person name="Howell P."/>
            <person name="Walker B."/>
            <person name="Young S.K."/>
            <person name="Zeng Q."/>
            <person name="Gargeya S."/>
            <person name="Fitzgerald M."/>
            <person name="Haas B."/>
            <person name="Abouelleil A."/>
            <person name="Allen A.W."/>
            <person name="Alvarado L."/>
            <person name="Arachchi H.M."/>
            <person name="Berlin A.M."/>
            <person name="Chapman S.B."/>
            <person name="Gainer-Dewar J."/>
            <person name="Goldberg J."/>
            <person name="Griggs A."/>
            <person name="Gujja S."/>
            <person name="Hansen M."/>
            <person name="Howarth C."/>
            <person name="Imamovic A."/>
            <person name="Ireland A."/>
            <person name="Larimer J."/>
            <person name="McCowan C."/>
            <person name="Murphy C."/>
            <person name="Pearson M."/>
            <person name="Poon T.W."/>
            <person name="Priest M."/>
            <person name="Roberts A."/>
            <person name="Saif S."/>
            <person name="Shea T."/>
            <person name="Sisk P."/>
            <person name="Sykes S."/>
            <person name="Wortman J."/>
            <person name="Nusbaum C."/>
            <person name="Birren B."/>
        </authorList>
    </citation>
    <scope>NUCLEOTIDE SEQUENCE [LARGE SCALE GENOMIC DNA]</scope>
    <source>
        <strain evidence="4">Epiroticus2</strain>
    </source>
</reference>
<protein>
    <recommendedName>
        <fullName evidence="2">Diacylglycerol kinase type I N-terminal domain-containing protein</fullName>
    </recommendedName>
</protein>
<dbReference type="InterPro" id="IPR038199">
    <property type="entry name" value="DGK_typeI_N_sf"/>
</dbReference>
<dbReference type="InterPro" id="IPR029477">
    <property type="entry name" value="DAG_kinase_typeI_N"/>
</dbReference>
<organism evidence="3 4">
    <name type="scientific">Anopheles epiroticus</name>
    <dbReference type="NCBI Taxonomy" id="199890"/>
    <lineage>
        <taxon>Eukaryota</taxon>
        <taxon>Metazoa</taxon>
        <taxon>Ecdysozoa</taxon>
        <taxon>Arthropoda</taxon>
        <taxon>Hexapoda</taxon>
        <taxon>Insecta</taxon>
        <taxon>Pterygota</taxon>
        <taxon>Neoptera</taxon>
        <taxon>Endopterygota</taxon>
        <taxon>Diptera</taxon>
        <taxon>Nematocera</taxon>
        <taxon>Culicoidea</taxon>
        <taxon>Culicidae</taxon>
        <taxon>Anophelinae</taxon>
        <taxon>Anopheles</taxon>
    </lineage>
</organism>